<dbReference type="InterPro" id="IPR004437">
    <property type="entry name" value="ParB/RepB/Spo0J"/>
</dbReference>
<dbReference type="GO" id="GO:0009295">
    <property type="term" value="C:nucleoid"/>
    <property type="evidence" value="ECO:0007669"/>
    <property type="project" value="UniProtKB-SubCell"/>
</dbReference>
<dbReference type="Gene3D" id="1.10.10.2830">
    <property type="match status" value="1"/>
</dbReference>
<dbReference type="InterPro" id="IPR050336">
    <property type="entry name" value="Chromosome_partition/occlusion"/>
</dbReference>
<dbReference type="InterPro" id="IPR041468">
    <property type="entry name" value="HTH_ParB/Spo0J"/>
</dbReference>
<sequence>MSKRRGLGKGLQALFPGADQAAAGATEQLKEIDIDKIRTASRQPRQLFDPEKLAELAESIRELGVIQPVVVRPEAGGGYELIAGERRWRACKSLGYKTIPAVVKDYRDLEATAVSLIENIQREDLNPLEEALAYHQLMEDFQLTQEEVSGRVGKSRPFVANMVRLLGLPDEVKEMLAAGQLSAGHARALLAIEDAKKQAAAAGKIVRQQLNVRQTENLAKALMAEKAAGEKKKRYKAMLLASAEEELQKFLKTPVKVRETRNGRGKLEITYGDPVELNRLVELITGRKKT</sequence>
<organism evidence="6 7">
    <name type="scientific">Pelotomaculum schinkii</name>
    <dbReference type="NCBI Taxonomy" id="78350"/>
    <lineage>
        <taxon>Bacteria</taxon>
        <taxon>Bacillati</taxon>
        <taxon>Bacillota</taxon>
        <taxon>Clostridia</taxon>
        <taxon>Eubacteriales</taxon>
        <taxon>Desulfotomaculaceae</taxon>
        <taxon>Pelotomaculum</taxon>
    </lineage>
</organism>
<dbReference type="Pfam" id="PF02195">
    <property type="entry name" value="ParB_N"/>
    <property type="match status" value="1"/>
</dbReference>
<dbReference type="RefSeq" id="WP_190259384.1">
    <property type="nucleotide sequence ID" value="NZ_QFGA01000004.1"/>
</dbReference>
<dbReference type="PANTHER" id="PTHR33375:SF1">
    <property type="entry name" value="CHROMOSOME-PARTITIONING PROTEIN PARB-RELATED"/>
    <property type="match status" value="1"/>
</dbReference>
<feature type="domain" description="ParB-like N-terminal" evidence="5">
    <location>
        <begin position="30"/>
        <end position="120"/>
    </location>
</feature>
<evidence type="ECO:0000256" key="2">
    <source>
        <dbReference type="ARBA" id="ARBA00006295"/>
    </source>
</evidence>
<dbReference type="InterPro" id="IPR057240">
    <property type="entry name" value="ParB_dimer_C"/>
</dbReference>
<comment type="caution">
    <text evidence="6">The sequence shown here is derived from an EMBL/GenBank/DDBJ whole genome shotgun (WGS) entry which is preliminary data.</text>
</comment>
<gene>
    <name evidence="6" type="primary">parB_2</name>
    <name evidence="6" type="ORF">Psch_03870</name>
</gene>
<name>A0A4Y7R562_9FIRM</name>
<dbReference type="EMBL" id="QFGA01000004">
    <property type="protein sequence ID" value="TEB04148.1"/>
    <property type="molecule type" value="Genomic_DNA"/>
</dbReference>
<reference evidence="6 7" key="1">
    <citation type="journal article" date="2018" name="Environ. Microbiol.">
        <title>Novel energy conservation strategies and behaviour of Pelotomaculum schinkii driving syntrophic propionate catabolism.</title>
        <authorList>
            <person name="Hidalgo-Ahumada C.A.P."/>
            <person name="Nobu M.K."/>
            <person name="Narihiro T."/>
            <person name="Tamaki H."/>
            <person name="Liu W.T."/>
            <person name="Kamagata Y."/>
            <person name="Stams A.J.M."/>
            <person name="Imachi H."/>
            <person name="Sousa D.Z."/>
        </authorList>
    </citation>
    <scope>NUCLEOTIDE SEQUENCE [LARGE SCALE GENOMIC DNA]</scope>
    <source>
        <strain evidence="6 7">HH</strain>
    </source>
</reference>
<evidence type="ECO:0000313" key="6">
    <source>
        <dbReference type="EMBL" id="TEB04148.1"/>
    </source>
</evidence>
<keyword evidence="7" id="KW-1185">Reference proteome</keyword>
<dbReference type="GO" id="GO:0007059">
    <property type="term" value="P:chromosome segregation"/>
    <property type="evidence" value="ECO:0007669"/>
    <property type="project" value="UniProtKB-KW"/>
</dbReference>
<dbReference type="Pfam" id="PF17762">
    <property type="entry name" value="HTH_ParB"/>
    <property type="match status" value="1"/>
</dbReference>
<evidence type="ECO:0000313" key="7">
    <source>
        <dbReference type="Proteomes" id="UP000298324"/>
    </source>
</evidence>
<dbReference type="AlphaFoldDB" id="A0A4Y7R562"/>
<dbReference type="CDD" id="cd16393">
    <property type="entry name" value="SPO0J_N"/>
    <property type="match status" value="1"/>
</dbReference>
<dbReference type="GO" id="GO:0003677">
    <property type="term" value="F:DNA binding"/>
    <property type="evidence" value="ECO:0007669"/>
    <property type="project" value="UniProtKB-KW"/>
</dbReference>
<protein>
    <submittedName>
        <fullName evidence="6">Putative chromosome-partitioning protein ParB</fullName>
    </submittedName>
</protein>
<dbReference type="InterPro" id="IPR036086">
    <property type="entry name" value="ParB/Sulfiredoxin_sf"/>
</dbReference>
<evidence type="ECO:0000256" key="4">
    <source>
        <dbReference type="ARBA" id="ARBA00023125"/>
    </source>
</evidence>
<dbReference type="Proteomes" id="UP000298324">
    <property type="component" value="Unassembled WGS sequence"/>
</dbReference>
<dbReference type="PANTHER" id="PTHR33375">
    <property type="entry name" value="CHROMOSOME-PARTITIONING PROTEIN PARB-RELATED"/>
    <property type="match status" value="1"/>
</dbReference>
<evidence type="ECO:0000259" key="5">
    <source>
        <dbReference type="SMART" id="SM00470"/>
    </source>
</evidence>
<dbReference type="NCBIfam" id="TIGR00180">
    <property type="entry name" value="parB_part"/>
    <property type="match status" value="1"/>
</dbReference>
<dbReference type="FunFam" id="1.10.10.2830:FF:000001">
    <property type="entry name" value="Chromosome partitioning protein ParB"/>
    <property type="match status" value="1"/>
</dbReference>
<keyword evidence="4" id="KW-0238">DNA-binding</keyword>
<keyword evidence="3" id="KW-0159">Chromosome partition</keyword>
<dbReference type="SMART" id="SM00470">
    <property type="entry name" value="ParB"/>
    <property type="match status" value="1"/>
</dbReference>
<dbReference type="GO" id="GO:0045881">
    <property type="term" value="P:positive regulation of sporulation resulting in formation of a cellular spore"/>
    <property type="evidence" value="ECO:0007669"/>
    <property type="project" value="TreeGrafter"/>
</dbReference>
<evidence type="ECO:0000256" key="1">
    <source>
        <dbReference type="ARBA" id="ARBA00004453"/>
    </source>
</evidence>
<evidence type="ECO:0000256" key="3">
    <source>
        <dbReference type="ARBA" id="ARBA00022829"/>
    </source>
</evidence>
<comment type="subcellular location">
    <subcellularLocation>
        <location evidence="1">Cytoplasm</location>
        <location evidence="1">Nucleoid</location>
    </subcellularLocation>
</comment>
<dbReference type="GO" id="GO:0005694">
    <property type="term" value="C:chromosome"/>
    <property type="evidence" value="ECO:0007669"/>
    <property type="project" value="TreeGrafter"/>
</dbReference>
<dbReference type="Gene3D" id="3.90.1530.30">
    <property type="match status" value="1"/>
</dbReference>
<proteinExistence type="inferred from homology"/>
<dbReference type="SUPFAM" id="SSF110849">
    <property type="entry name" value="ParB/Sulfiredoxin"/>
    <property type="match status" value="1"/>
</dbReference>
<accession>A0A4Y7R562</accession>
<dbReference type="Pfam" id="PF23552">
    <property type="entry name" value="ParB_C"/>
    <property type="match status" value="1"/>
</dbReference>
<dbReference type="InterPro" id="IPR003115">
    <property type="entry name" value="ParB_N"/>
</dbReference>
<dbReference type="FunFam" id="3.90.1530.30:FF:000001">
    <property type="entry name" value="Chromosome partitioning protein ParB"/>
    <property type="match status" value="1"/>
</dbReference>
<comment type="similarity">
    <text evidence="2">Belongs to the ParB family.</text>
</comment>